<dbReference type="GO" id="GO:0045881">
    <property type="term" value="P:positive regulation of sporulation resulting in formation of a cellular spore"/>
    <property type="evidence" value="ECO:0007669"/>
    <property type="project" value="TreeGrafter"/>
</dbReference>
<evidence type="ECO:0000256" key="4">
    <source>
        <dbReference type="ARBA" id="ARBA00022618"/>
    </source>
</evidence>
<dbReference type="InterPro" id="IPR003115">
    <property type="entry name" value="ParB_N"/>
</dbReference>
<evidence type="ECO:0000256" key="6">
    <source>
        <dbReference type="ARBA" id="ARBA00023210"/>
    </source>
</evidence>
<dbReference type="OrthoDB" id="9802051at2"/>
<evidence type="ECO:0000256" key="7">
    <source>
        <dbReference type="ARBA" id="ARBA00023306"/>
    </source>
</evidence>
<organism evidence="9 10">
    <name type="scientific">Lactobacillus hominis DSM 23910 = CRBIP 24.179</name>
    <dbReference type="NCBI Taxonomy" id="1423758"/>
    <lineage>
        <taxon>Bacteria</taxon>
        <taxon>Bacillati</taxon>
        <taxon>Bacillota</taxon>
        <taxon>Bacilli</taxon>
        <taxon>Lactobacillales</taxon>
        <taxon>Lactobacillaceae</taxon>
        <taxon>Lactobacillus</taxon>
    </lineage>
</organism>
<comment type="similarity">
    <text evidence="2">Belongs to the ParB family.</text>
</comment>
<comment type="caution">
    <text evidence="9">The sequence shown here is derived from an EMBL/GenBank/DDBJ whole genome shotgun (WGS) entry which is preliminary data.</text>
</comment>
<dbReference type="NCBIfam" id="TIGR00180">
    <property type="entry name" value="parB_part"/>
    <property type="match status" value="1"/>
</dbReference>
<accession>I7JVB0</accession>
<dbReference type="AlphaFoldDB" id="I7JVB0"/>
<reference evidence="9 10" key="1">
    <citation type="submission" date="2012-06" db="EMBL/GenBank/DDBJ databases">
        <title>Draft Genome Sequence of Lactobacillus hominis Strain CRBIP 24.179T, isolated from human intestine.</title>
        <authorList>
            <person name="Cousin S."/>
            <person name="Ma L."/>
            <person name="Bizet C."/>
            <person name="Loux V."/>
            <person name="Bouchier C."/>
            <person name="Clermont D."/>
            <person name="Creno S."/>
        </authorList>
    </citation>
    <scope>NUCLEOTIDE SEQUENCE [LARGE SCALE GENOMIC DNA]</scope>
    <source>
        <strain evidence="10">CRBIP 24.179T</strain>
    </source>
</reference>
<dbReference type="InterPro" id="IPR023705">
    <property type="entry name" value="Nucleoid_occlusion_protein"/>
</dbReference>
<dbReference type="PATRIC" id="fig|1423758.3.peg.1562"/>
<evidence type="ECO:0000313" key="9">
    <source>
        <dbReference type="EMBL" id="CCI82521.1"/>
    </source>
</evidence>
<dbReference type="InterPro" id="IPR004437">
    <property type="entry name" value="ParB/RepB/Spo0J"/>
</dbReference>
<gene>
    <name evidence="9" type="ORF">BN55_05325</name>
</gene>
<evidence type="ECO:0000259" key="8">
    <source>
        <dbReference type="SMART" id="SM00470"/>
    </source>
</evidence>
<evidence type="ECO:0000256" key="5">
    <source>
        <dbReference type="ARBA" id="ARBA00023125"/>
    </source>
</evidence>
<dbReference type="eggNOG" id="COG1475">
    <property type="taxonomic scope" value="Bacteria"/>
</dbReference>
<sequence>MALFFGHKNKVPENKQVQEIELDQIVPNRYQPRRTFNEESIAELAQTLKEQGLLQPIIVRKDSSEPEKYEIIAGERRYRAAQSLKWAKIPAIVEEMDDEKVASLALIENLQREDLNPIDEAQAYLELMKVNDLTQTELAKQVGKTQSYVANKIRLLRLTPKVQSFLVSKKISQRHGRALLSLSSEDQDRAVSEIVKKGLTVKETELMASDVDGYFADLEKQETKQDKPKQPKKKTVIKTGSDFKVQVNTIKQAIKMARESGLEVKYKEDKEKDSYKITIELLRK</sequence>
<keyword evidence="7" id="KW-0131">Cell cycle</keyword>
<dbReference type="STRING" id="1423758.FC41_GL001540"/>
<keyword evidence="4" id="KW-0132">Cell division</keyword>
<dbReference type="GeneID" id="82847728"/>
<dbReference type="InterPro" id="IPR036086">
    <property type="entry name" value="ParB/Sulfiredoxin_sf"/>
</dbReference>
<dbReference type="GO" id="GO:0005694">
    <property type="term" value="C:chromosome"/>
    <property type="evidence" value="ECO:0007669"/>
    <property type="project" value="TreeGrafter"/>
</dbReference>
<evidence type="ECO:0000313" key="10">
    <source>
        <dbReference type="Proteomes" id="UP000009320"/>
    </source>
</evidence>
<dbReference type="SUPFAM" id="SSF110849">
    <property type="entry name" value="ParB/Sulfiredoxin"/>
    <property type="match status" value="1"/>
</dbReference>
<name>I7JVB0_9LACO</name>
<dbReference type="FunFam" id="1.10.10.2830:FF:000001">
    <property type="entry name" value="Chromosome partitioning protein ParB"/>
    <property type="match status" value="1"/>
</dbReference>
<comment type="subcellular location">
    <subcellularLocation>
        <location evidence="1">Cytoplasm</location>
        <location evidence="1">Nucleoid</location>
    </subcellularLocation>
</comment>
<dbReference type="Proteomes" id="UP000009320">
    <property type="component" value="Unassembled WGS sequence"/>
</dbReference>
<dbReference type="GO" id="GO:0003677">
    <property type="term" value="F:DNA binding"/>
    <property type="evidence" value="ECO:0007669"/>
    <property type="project" value="UniProtKB-KW"/>
</dbReference>
<keyword evidence="6" id="KW-0717">Septation</keyword>
<keyword evidence="10" id="KW-1185">Reference proteome</keyword>
<dbReference type="GO" id="GO:0009295">
    <property type="term" value="C:nucleoid"/>
    <property type="evidence" value="ECO:0007669"/>
    <property type="project" value="UniProtKB-SubCell"/>
</dbReference>
<dbReference type="EMBL" id="CAKE01000025">
    <property type="protein sequence ID" value="CCI82521.1"/>
    <property type="molecule type" value="Genomic_DNA"/>
</dbReference>
<proteinExistence type="inferred from homology"/>
<dbReference type="PANTHER" id="PTHR33375">
    <property type="entry name" value="CHROMOSOME-PARTITIONING PROTEIN PARB-RELATED"/>
    <property type="match status" value="1"/>
</dbReference>
<dbReference type="Pfam" id="PF17762">
    <property type="entry name" value="HTH_ParB"/>
    <property type="match status" value="1"/>
</dbReference>
<dbReference type="CDD" id="cd16393">
    <property type="entry name" value="SPO0J_N"/>
    <property type="match status" value="1"/>
</dbReference>
<keyword evidence="3" id="KW-0963">Cytoplasm</keyword>
<dbReference type="SMART" id="SM00470">
    <property type="entry name" value="ParB"/>
    <property type="match status" value="1"/>
</dbReference>
<evidence type="ECO:0000256" key="1">
    <source>
        <dbReference type="ARBA" id="ARBA00004453"/>
    </source>
</evidence>
<dbReference type="GO" id="GO:0000917">
    <property type="term" value="P:division septum assembly"/>
    <property type="evidence" value="ECO:0007669"/>
    <property type="project" value="UniProtKB-KW"/>
</dbReference>
<dbReference type="RefSeq" id="WP_008471628.1">
    <property type="nucleotide sequence ID" value="NZ_AYZP01000004.1"/>
</dbReference>
<dbReference type="Pfam" id="PF02195">
    <property type="entry name" value="ParB_N"/>
    <property type="match status" value="1"/>
</dbReference>
<dbReference type="FunFam" id="3.90.1530.30:FF:000001">
    <property type="entry name" value="Chromosome partitioning protein ParB"/>
    <property type="match status" value="1"/>
</dbReference>
<dbReference type="NCBIfam" id="TIGR04285">
    <property type="entry name" value="nucleoid_noc"/>
    <property type="match status" value="1"/>
</dbReference>
<dbReference type="Gene3D" id="3.90.1530.30">
    <property type="match status" value="1"/>
</dbReference>
<dbReference type="InterPro" id="IPR041468">
    <property type="entry name" value="HTH_ParB/Spo0J"/>
</dbReference>
<dbReference type="PANTHER" id="PTHR33375:SF8">
    <property type="entry name" value="NUCLEOID OCCLUSION PROTEIN"/>
    <property type="match status" value="1"/>
</dbReference>
<protein>
    <submittedName>
        <fullName evidence="9">Chromosome-partitioning protein ParB2</fullName>
    </submittedName>
</protein>
<dbReference type="InterPro" id="IPR050336">
    <property type="entry name" value="Chromosome_partition/occlusion"/>
</dbReference>
<keyword evidence="5" id="KW-0238">DNA-binding</keyword>
<dbReference type="Gene3D" id="1.10.10.2830">
    <property type="match status" value="1"/>
</dbReference>
<evidence type="ECO:0000256" key="2">
    <source>
        <dbReference type="ARBA" id="ARBA00006295"/>
    </source>
</evidence>
<evidence type="ECO:0000256" key="3">
    <source>
        <dbReference type="ARBA" id="ARBA00022490"/>
    </source>
</evidence>
<dbReference type="GO" id="GO:0007059">
    <property type="term" value="P:chromosome segregation"/>
    <property type="evidence" value="ECO:0007669"/>
    <property type="project" value="TreeGrafter"/>
</dbReference>
<feature type="domain" description="ParB-like N-terminal" evidence="8">
    <location>
        <begin position="18"/>
        <end position="110"/>
    </location>
</feature>